<evidence type="ECO:0000313" key="2">
    <source>
        <dbReference type="EMBL" id="EDY56996.1"/>
    </source>
</evidence>
<dbReference type="Gene3D" id="3.40.50.1220">
    <property type="entry name" value="TPP-binding domain"/>
    <property type="match status" value="1"/>
</dbReference>
<feature type="compositionally biased region" description="Low complexity" evidence="1">
    <location>
        <begin position="133"/>
        <end position="152"/>
    </location>
</feature>
<proteinExistence type="predicted"/>
<dbReference type="SUPFAM" id="SSF52467">
    <property type="entry name" value="DHS-like NAD/FAD-binding domain"/>
    <property type="match status" value="1"/>
</dbReference>
<accession>B5HVZ1</accession>
<protein>
    <submittedName>
        <fullName evidence="2">Benzoylformate decarboxylase</fullName>
    </submittedName>
</protein>
<sequence>MAAFSPGGSLPVAGPAFLLYDEVQQPTDALAQKLRATVYGSPLLNRASFLEDHPLSSGPLGMSVETSGDRLDGHDLVVVIGAEVFRYYPYVPGPYLSDSTEFLPITGNPAAAAAALMGDSLLGDPGRRSSNYRTWAPGGAARTAPAPMARPRVLSQAPNSPPTPLRSTPS</sequence>
<organism evidence="2 3">
    <name type="scientific">Streptomyces sviceus (strain ATCC 29083 / DSM 924 / JCM 4929 / NBRC 13980 / NCIMB 11184 / NRRL 5439 / UC 5370)</name>
    <dbReference type="NCBI Taxonomy" id="463191"/>
    <lineage>
        <taxon>Bacteria</taxon>
        <taxon>Bacillati</taxon>
        <taxon>Actinomycetota</taxon>
        <taxon>Actinomycetes</taxon>
        <taxon>Kitasatosporales</taxon>
        <taxon>Streptomycetaceae</taxon>
        <taxon>Streptomyces</taxon>
    </lineage>
</organism>
<dbReference type="HOGENOM" id="CLU_1569853_0_0_11"/>
<reference evidence="2" key="1">
    <citation type="submission" date="2009-10" db="EMBL/GenBank/DDBJ databases">
        <title>The genome sequence of Streptomyces sviceus strain ATCC 29083.</title>
        <authorList>
            <consortium name="The Broad Institute Genome Sequencing Platform"/>
            <consortium name="Broad Institute Microbial Sequencing Center"/>
            <person name="Fischbach M."/>
            <person name="Godfrey P."/>
            <person name="Ward D."/>
            <person name="Young S."/>
            <person name="Zeng Q."/>
            <person name="Koehrsen M."/>
            <person name="Alvarado L."/>
            <person name="Berlin A.M."/>
            <person name="Bochicchio J."/>
            <person name="Borenstein D."/>
            <person name="Chapman S.B."/>
            <person name="Chen Z."/>
            <person name="Engels R."/>
            <person name="Freedman E."/>
            <person name="Gellesch M."/>
            <person name="Goldberg J."/>
            <person name="Griggs A."/>
            <person name="Gujja S."/>
            <person name="Heilman E.R."/>
            <person name="Heiman D.I."/>
            <person name="Hepburn T.A."/>
            <person name="Howarth C."/>
            <person name="Jen D."/>
            <person name="Larson L."/>
            <person name="Lewis B."/>
            <person name="Mehta T."/>
            <person name="Park D."/>
            <person name="Pearson M."/>
            <person name="Richards J."/>
            <person name="Roberts A."/>
            <person name="Saif S."/>
            <person name="Shea T.D."/>
            <person name="Shenoy N."/>
            <person name="Sisk P."/>
            <person name="Stolte C."/>
            <person name="Sykes S.N."/>
            <person name="Thomson T."/>
            <person name="Walk T."/>
            <person name="White J."/>
            <person name="Yandava C."/>
            <person name="Straight P."/>
            <person name="Clardy J."/>
            <person name="Hung D."/>
            <person name="Kolter R."/>
            <person name="Mekalanos J."/>
            <person name="Walker S."/>
            <person name="Walsh C.T."/>
            <person name="Wieland-Brown L.C."/>
            <person name="Haas B."/>
            <person name="Nusbaum C."/>
            <person name="Birren B."/>
        </authorList>
    </citation>
    <scope>NUCLEOTIDE SEQUENCE [LARGE SCALE GENOMIC DNA]</scope>
    <source>
        <strain evidence="2">ATCC 29083</strain>
    </source>
</reference>
<dbReference type="InterPro" id="IPR029035">
    <property type="entry name" value="DHS-like_NAD/FAD-binding_dom"/>
</dbReference>
<feature type="region of interest" description="Disordered" evidence="1">
    <location>
        <begin position="128"/>
        <end position="170"/>
    </location>
</feature>
<gene>
    <name evidence="2" type="ORF">SSEG_03576</name>
</gene>
<dbReference type="Proteomes" id="UP000002785">
    <property type="component" value="Chromosome"/>
</dbReference>
<dbReference type="EMBL" id="CM000951">
    <property type="protein sequence ID" value="EDY56996.1"/>
    <property type="molecule type" value="Genomic_DNA"/>
</dbReference>
<dbReference type="AlphaFoldDB" id="B5HVZ1"/>
<evidence type="ECO:0000256" key="1">
    <source>
        <dbReference type="SAM" id="MobiDB-lite"/>
    </source>
</evidence>
<keyword evidence="3" id="KW-1185">Reference proteome</keyword>
<dbReference type="eggNOG" id="COG0028">
    <property type="taxonomic scope" value="Bacteria"/>
</dbReference>
<name>B5HVZ1_STRX2</name>
<evidence type="ECO:0000313" key="3">
    <source>
        <dbReference type="Proteomes" id="UP000002785"/>
    </source>
</evidence>